<dbReference type="AlphaFoldDB" id="A0A2T7P4B9"/>
<feature type="compositionally biased region" description="Gly residues" evidence="1">
    <location>
        <begin position="104"/>
        <end position="120"/>
    </location>
</feature>
<evidence type="ECO:0000256" key="1">
    <source>
        <dbReference type="SAM" id="MobiDB-lite"/>
    </source>
</evidence>
<reference evidence="2 3" key="1">
    <citation type="submission" date="2018-04" db="EMBL/GenBank/DDBJ databases">
        <title>The genome of golden apple snail Pomacea canaliculata provides insight into stress tolerance and invasive adaptation.</title>
        <authorList>
            <person name="Liu C."/>
            <person name="Liu B."/>
            <person name="Ren Y."/>
            <person name="Zhang Y."/>
            <person name="Wang H."/>
            <person name="Li S."/>
            <person name="Jiang F."/>
            <person name="Yin L."/>
            <person name="Zhang G."/>
            <person name="Qian W."/>
            <person name="Fan W."/>
        </authorList>
    </citation>
    <scope>NUCLEOTIDE SEQUENCE [LARGE SCALE GENOMIC DNA]</scope>
    <source>
        <strain evidence="2">SZHN2017</strain>
        <tissue evidence="2">Muscle</tissue>
    </source>
</reference>
<organism evidence="2 3">
    <name type="scientific">Pomacea canaliculata</name>
    <name type="common">Golden apple snail</name>
    <dbReference type="NCBI Taxonomy" id="400727"/>
    <lineage>
        <taxon>Eukaryota</taxon>
        <taxon>Metazoa</taxon>
        <taxon>Spiralia</taxon>
        <taxon>Lophotrochozoa</taxon>
        <taxon>Mollusca</taxon>
        <taxon>Gastropoda</taxon>
        <taxon>Caenogastropoda</taxon>
        <taxon>Architaenioglossa</taxon>
        <taxon>Ampullarioidea</taxon>
        <taxon>Ampullariidae</taxon>
        <taxon>Pomacea</taxon>
    </lineage>
</organism>
<dbReference type="Proteomes" id="UP000245119">
    <property type="component" value="Linkage Group LG6"/>
</dbReference>
<protein>
    <submittedName>
        <fullName evidence="2">Uncharacterized protein</fullName>
    </submittedName>
</protein>
<evidence type="ECO:0000313" key="2">
    <source>
        <dbReference type="EMBL" id="PVD28272.1"/>
    </source>
</evidence>
<dbReference type="EMBL" id="PZQS01000006">
    <property type="protein sequence ID" value="PVD28272.1"/>
    <property type="molecule type" value="Genomic_DNA"/>
</dbReference>
<accession>A0A2T7P4B9</accession>
<keyword evidence="3" id="KW-1185">Reference proteome</keyword>
<proteinExistence type="predicted"/>
<feature type="region of interest" description="Disordered" evidence="1">
    <location>
        <begin position="90"/>
        <end position="120"/>
    </location>
</feature>
<gene>
    <name evidence="2" type="ORF">C0Q70_10859</name>
</gene>
<comment type="caution">
    <text evidence="2">The sequence shown here is derived from an EMBL/GenBank/DDBJ whole genome shotgun (WGS) entry which is preliminary data.</text>
</comment>
<sequence>MARRSAISITIRYHQETQCEKLHSVWDNSLEMQRKDILEEIADKRNAKKENEKIKTDLTGRSGYMLPPVIHCPHARTVWCSDNANPTAQHFEQSEKVAVKGQRGEQGGEQGGEAGGGAGGGAGGIRVQFVVLAEAADATDV</sequence>
<evidence type="ECO:0000313" key="3">
    <source>
        <dbReference type="Proteomes" id="UP000245119"/>
    </source>
</evidence>
<name>A0A2T7P4B9_POMCA</name>